<feature type="compositionally biased region" description="Basic and acidic residues" evidence="1">
    <location>
        <begin position="10"/>
        <end position="24"/>
    </location>
</feature>
<evidence type="ECO:0000256" key="1">
    <source>
        <dbReference type="SAM" id="MobiDB-lite"/>
    </source>
</evidence>
<feature type="compositionally biased region" description="Low complexity" evidence="1">
    <location>
        <begin position="162"/>
        <end position="177"/>
    </location>
</feature>
<feature type="compositionally biased region" description="Basic and acidic residues" evidence="1">
    <location>
        <begin position="185"/>
        <end position="198"/>
    </location>
</feature>
<feature type="compositionally biased region" description="Gly residues" evidence="1">
    <location>
        <begin position="116"/>
        <end position="127"/>
    </location>
</feature>
<evidence type="ECO:0000313" key="2">
    <source>
        <dbReference type="EMBL" id="PWN95144.1"/>
    </source>
</evidence>
<evidence type="ECO:0000313" key="3">
    <source>
        <dbReference type="Proteomes" id="UP000245946"/>
    </source>
</evidence>
<feature type="compositionally biased region" description="Pro residues" evidence="1">
    <location>
        <begin position="323"/>
        <end position="337"/>
    </location>
</feature>
<accession>A0A316Z223</accession>
<feature type="compositionally biased region" description="Basic and acidic residues" evidence="1">
    <location>
        <begin position="143"/>
        <end position="156"/>
    </location>
</feature>
<feature type="compositionally biased region" description="Low complexity" evidence="1">
    <location>
        <begin position="491"/>
        <end position="510"/>
    </location>
</feature>
<feature type="compositionally biased region" description="Basic and acidic residues" evidence="1">
    <location>
        <begin position="95"/>
        <end position="112"/>
    </location>
</feature>
<reference evidence="2 3" key="1">
    <citation type="journal article" date="2018" name="Mol. Biol. Evol.">
        <title>Broad Genomic Sampling Reveals a Smut Pathogenic Ancestry of the Fungal Clade Ustilaginomycotina.</title>
        <authorList>
            <person name="Kijpornyongpan T."/>
            <person name="Mondo S.J."/>
            <person name="Barry K."/>
            <person name="Sandor L."/>
            <person name="Lee J."/>
            <person name="Lipzen A."/>
            <person name="Pangilinan J."/>
            <person name="LaButti K."/>
            <person name="Hainaut M."/>
            <person name="Henrissat B."/>
            <person name="Grigoriev I.V."/>
            <person name="Spatafora J.W."/>
            <person name="Aime M.C."/>
        </authorList>
    </citation>
    <scope>NUCLEOTIDE SEQUENCE [LARGE SCALE GENOMIC DNA]</scope>
    <source>
        <strain evidence="2 3">MCA 4186</strain>
    </source>
</reference>
<feature type="compositionally biased region" description="Low complexity" evidence="1">
    <location>
        <begin position="241"/>
        <end position="254"/>
    </location>
</feature>
<dbReference type="STRING" id="58919.A0A316Z223"/>
<feature type="compositionally biased region" description="Gly residues" evidence="1">
    <location>
        <begin position="76"/>
        <end position="85"/>
    </location>
</feature>
<feature type="compositionally biased region" description="Low complexity" evidence="1">
    <location>
        <begin position="381"/>
        <end position="405"/>
    </location>
</feature>
<dbReference type="AlphaFoldDB" id="A0A316Z223"/>
<feature type="compositionally biased region" description="Basic and acidic residues" evidence="1">
    <location>
        <begin position="406"/>
        <end position="434"/>
    </location>
</feature>
<dbReference type="GeneID" id="37270953"/>
<feature type="compositionally biased region" description="Acidic residues" evidence="1">
    <location>
        <begin position="366"/>
        <end position="380"/>
    </location>
</feature>
<gene>
    <name evidence="2" type="ORF">FA09DRAFT_332317</name>
</gene>
<feature type="compositionally biased region" description="Low complexity" evidence="1">
    <location>
        <begin position="199"/>
        <end position="212"/>
    </location>
</feature>
<name>A0A316Z223_9BASI</name>
<protein>
    <submittedName>
        <fullName evidence="2">Uncharacterized protein</fullName>
    </submittedName>
</protein>
<sequence length="714" mass="73270">MYRRGGPSRGPERGERGGERERAPRGGAGAAHDFPERSRDAGYGRRAGGPDGPAPPAGPGPMTPVPERGWGRRGRGGGGGGGGGQMPQSLPHPRGGRERSPPPHLARSERPNRRWGAGGAGGPGAMGPAGTNANATPVAGAGRRWEAEDRGRDRLSPRRSRSPPSRMTLQRPGRSPQRTPPSSPRSRERSASRSDSGRSARSARSGRSFSGRSGRESRSRSPAPRDQAGGEGRWGQGAAGGSAQAPPSGPARRAYGPGSGAPLPMLPNPRFGGVPPAGPGGLANAPLGPSGWRGRGRGRGGMRGAWGMPPFGRGGGAAGMPQPVVPPQLPTNDPPPRSLARKRDAGGMPISSEMLPLHIKRKEEKEESEEEGEVAEEGAFEEPAAPALDVVADAAATAAAAAASEEQTRQNEKEERREQEEKDEVARREADAQIKKQVARVQDQARAAAAQAAAQAQAQAAAEAQAQQQAQAAQAAAQAAQQAEQERRLAQQEAQRAAMQSQAAGSAYAQGMSVQRSGPMDESPDDKHGQGAPTGPRASIDAARGAGMMGTPQRSFGPGAIAGAAAVAGNTAGGPPGRLNFAGLNRTGSGASTPIAASMPNTPGTARGFGGRALPTPVPKSSYVGVDAALEAEIAAASTARLTSLFSLWSARAPLRAAQAELSDAEVEQYGAAMRAASTLAALDAARAEAEAKALEEDRRQETRSRAAERGVFV</sequence>
<feature type="region of interest" description="Disordered" evidence="1">
    <location>
        <begin position="1"/>
        <end position="555"/>
    </location>
</feature>
<feature type="compositionally biased region" description="Gly residues" evidence="1">
    <location>
        <begin position="229"/>
        <end position="240"/>
    </location>
</feature>
<feature type="compositionally biased region" description="Pro residues" evidence="1">
    <location>
        <begin position="52"/>
        <end position="64"/>
    </location>
</feature>
<feature type="compositionally biased region" description="Low complexity" evidence="1">
    <location>
        <begin position="282"/>
        <end position="292"/>
    </location>
</feature>
<dbReference type="RefSeq" id="XP_025595423.1">
    <property type="nucleotide sequence ID" value="XM_025743409.1"/>
</dbReference>
<proteinExistence type="predicted"/>
<feature type="compositionally biased region" description="Basic and acidic residues" evidence="1">
    <location>
        <begin position="33"/>
        <end position="43"/>
    </location>
</feature>
<feature type="region of interest" description="Disordered" evidence="1">
    <location>
        <begin position="694"/>
        <end position="714"/>
    </location>
</feature>
<dbReference type="Proteomes" id="UP000245946">
    <property type="component" value="Unassembled WGS sequence"/>
</dbReference>
<organism evidence="2 3">
    <name type="scientific">Tilletiopsis washingtonensis</name>
    <dbReference type="NCBI Taxonomy" id="58919"/>
    <lineage>
        <taxon>Eukaryota</taxon>
        <taxon>Fungi</taxon>
        <taxon>Dikarya</taxon>
        <taxon>Basidiomycota</taxon>
        <taxon>Ustilaginomycotina</taxon>
        <taxon>Exobasidiomycetes</taxon>
        <taxon>Entylomatales</taxon>
        <taxon>Entylomatales incertae sedis</taxon>
        <taxon>Tilletiopsis</taxon>
    </lineage>
</organism>
<keyword evidence="3" id="KW-1185">Reference proteome</keyword>
<dbReference type="EMBL" id="KZ819306">
    <property type="protein sequence ID" value="PWN95144.1"/>
    <property type="molecule type" value="Genomic_DNA"/>
</dbReference>
<feature type="compositionally biased region" description="Low complexity" evidence="1">
    <location>
        <begin position="439"/>
        <end position="483"/>
    </location>
</feature>